<evidence type="ECO:0000256" key="1">
    <source>
        <dbReference type="SAM" id="Phobius"/>
    </source>
</evidence>
<evidence type="ECO:0000313" key="2">
    <source>
        <dbReference type="EMBL" id="RNA27712.1"/>
    </source>
</evidence>
<accession>A0A3M7RW53</accession>
<reference evidence="2 3" key="1">
    <citation type="journal article" date="2018" name="Sci. Rep.">
        <title>Genomic signatures of local adaptation to the degree of environmental predictability in rotifers.</title>
        <authorList>
            <person name="Franch-Gras L."/>
            <person name="Hahn C."/>
            <person name="Garcia-Roger E.M."/>
            <person name="Carmona M.J."/>
            <person name="Serra M."/>
            <person name="Gomez A."/>
        </authorList>
    </citation>
    <scope>NUCLEOTIDE SEQUENCE [LARGE SCALE GENOMIC DNA]</scope>
    <source>
        <strain evidence="2">HYR1</strain>
    </source>
</reference>
<dbReference type="AlphaFoldDB" id="A0A3M7RW53"/>
<evidence type="ECO:0000313" key="3">
    <source>
        <dbReference type="Proteomes" id="UP000276133"/>
    </source>
</evidence>
<organism evidence="2 3">
    <name type="scientific">Brachionus plicatilis</name>
    <name type="common">Marine rotifer</name>
    <name type="synonym">Brachionus muelleri</name>
    <dbReference type="NCBI Taxonomy" id="10195"/>
    <lineage>
        <taxon>Eukaryota</taxon>
        <taxon>Metazoa</taxon>
        <taxon>Spiralia</taxon>
        <taxon>Gnathifera</taxon>
        <taxon>Rotifera</taxon>
        <taxon>Eurotatoria</taxon>
        <taxon>Monogononta</taxon>
        <taxon>Pseudotrocha</taxon>
        <taxon>Ploima</taxon>
        <taxon>Brachionidae</taxon>
        <taxon>Brachionus</taxon>
    </lineage>
</organism>
<sequence>MLHHASIYLFLIPVYLTLTWLKLEDFKYPSFQQSHKTINLVQNFSLNQSGNNCKKSIQKFGLQSKKRKEFCRIGSKDKEWRQNIWLFLYKTRKSICCCPGMLNVYTKSSIFNRITALIFITHFFLVFIILVQKFGLNESESYSDEPGKWHIAHLLVNIILNGGGAPRRSPFPYEFKKEKIQNLLNDKRNSKIDIIWLG</sequence>
<proteinExistence type="predicted"/>
<dbReference type="EMBL" id="REGN01002502">
    <property type="protein sequence ID" value="RNA27712.1"/>
    <property type="molecule type" value="Genomic_DNA"/>
</dbReference>
<keyword evidence="1" id="KW-1133">Transmembrane helix</keyword>
<feature type="transmembrane region" description="Helical" evidence="1">
    <location>
        <begin position="110"/>
        <end position="131"/>
    </location>
</feature>
<keyword evidence="3" id="KW-1185">Reference proteome</keyword>
<keyword evidence="1" id="KW-0812">Transmembrane</keyword>
<feature type="transmembrane region" description="Helical" evidence="1">
    <location>
        <begin position="6"/>
        <end position="23"/>
    </location>
</feature>
<comment type="caution">
    <text evidence="2">The sequence shown here is derived from an EMBL/GenBank/DDBJ whole genome shotgun (WGS) entry which is preliminary data.</text>
</comment>
<gene>
    <name evidence="2" type="ORF">BpHYR1_010837</name>
</gene>
<keyword evidence="1" id="KW-0472">Membrane</keyword>
<name>A0A3M7RW53_BRAPC</name>
<dbReference type="Proteomes" id="UP000276133">
    <property type="component" value="Unassembled WGS sequence"/>
</dbReference>
<protein>
    <submittedName>
        <fullName evidence="2">Uncharacterized protein</fullName>
    </submittedName>
</protein>